<evidence type="ECO:0000256" key="6">
    <source>
        <dbReference type="SAM" id="Phobius"/>
    </source>
</evidence>
<dbReference type="OMA" id="FGQMIAG"/>
<dbReference type="Pfam" id="PF04103">
    <property type="entry name" value="CD20"/>
    <property type="match status" value="1"/>
</dbReference>
<dbReference type="GO" id="GO:0016020">
    <property type="term" value="C:membrane"/>
    <property type="evidence" value="ECO:0007669"/>
    <property type="project" value="UniProtKB-SubCell"/>
</dbReference>
<comment type="subcellular location">
    <subcellularLocation>
        <location evidence="1">Membrane</location>
        <topology evidence="1">Multi-pass membrane protein</topology>
    </subcellularLocation>
</comment>
<dbReference type="EnsemblMetazoa" id="CapteT224540">
    <property type="protein sequence ID" value="CapteP224540"/>
    <property type="gene ID" value="CapteG224540"/>
</dbReference>
<dbReference type="InterPro" id="IPR030417">
    <property type="entry name" value="MS4A"/>
</dbReference>
<dbReference type="PANTHER" id="PTHR23320">
    <property type="entry name" value="MEMBRANE-SPANNING 4-DOMAINS SUBFAMILY A MS4A -RELATED"/>
    <property type="match status" value="1"/>
</dbReference>
<keyword evidence="5 6" id="KW-0472">Membrane</keyword>
<dbReference type="Proteomes" id="UP000014760">
    <property type="component" value="Unassembled WGS sequence"/>
</dbReference>
<name>R7TSQ5_CAPTE</name>
<comment type="similarity">
    <text evidence="2">Belongs to the MS4A family.</text>
</comment>
<keyword evidence="3 6" id="KW-0812">Transmembrane</keyword>
<reference evidence="7 9" key="2">
    <citation type="journal article" date="2013" name="Nature">
        <title>Insights into bilaterian evolution from three spiralian genomes.</title>
        <authorList>
            <person name="Simakov O."/>
            <person name="Marletaz F."/>
            <person name="Cho S.J."/>
            <person name="Edsinger-Gonzales E."/>
            <person name="Havlak P."/>
            <person name="Hellsten U."/>
            <person name="Kuo D.H."/>
            <person name="Larsson T."/>
            <person name="Lv J."/>
            <person name="Arendt D."/>
            <person name="Savage R."/>
            <person name="Osoegawa K."/>
            <person name="de Jong P."/>
            <person name="Grimwood J."/>
            <person name="Chapman J.A."/>
            <person name="Shapiro H."/>
            <person name="Aerts A."/>
            <person name="Otillar R.P."/>
            <person name="Terry A.Y."/>
            <person name="Boore J.L."/>
            <person name="Grigoriev I.V."/>
            <person name="Lindberg D.R."/>
            <person name="Seaver E.C."/>
            <person name="Weisblat D.A."/>
            <person name="Putnam N.H."/>
            <person name="Rokhsar D.S."/>
        </authorList>
    </citation>
    <scope>NUCLEOTIDE SEQUENCE</scope>
    <source>
        <strain evidence="7 9">I ESC-2004</strain>
    </source>
</reference>
<organism evidence="7">
    <name type="scientific">Capitella teleta</name>
    <name type="common">Polychaete worm</name>
    <dbReference type="NCBI Taxonomy" id="283909"/>
    <lineage>
        <taxon>Eukaryota</taxon>
        <taxon>Metazoa</taxon>
        <taxon>Spiralia</taxon>
        <taxon>Lophotrochozoa</taxon>
        <taxon>Annelida</taxon>
        <taxon>Polychaeta</taxon>
        <taxon>Sedentaria</taxon>
        <taxon>Scolecida</taxon>
        <taxon>Capitellidae</taxon>
        <taxon>Capitella</taxon>
    </lineage>
</organism>
<evidence type="ECO:0000313" key="9">
    <source>
        <dbReference type="Proteomes" id="UP000014760"/>
    </source>
</evidence>
<evidence type="ECO:0000256" key="4">
    <source>
        <dbReference type="ARBA" id="ARBA00022989"/>
    </source>
</evidence>
<dbReference type="OrthoDB" id="10071849at2759"/>
<feature type="transmembrane region" description="Helical" evidence="6">
    <location>
        <begin position="136"/>
        <end position="159"/>
    </location>
</feature>
<dbReference type="EMBL" id="KB308724">
    <property type="protein sequence ID" value="ELT96918.1"/>
    <property type="molecule type" value="Genomic_DNA"/>
</dbReference>
<evidence type="ECO:0000256" key="2">
    <source>
        <dbReference type="ARBA" id="ARBA00009565"/>
    </source>
</evidence>
<dbReference type="InterPro" id="IPR007237">
    <property type="entry name" value="CD20-like"/>
</dbReference>
<keyword evidence="9" id="KW-1185">Reference proteome</keyword>
<proteinExistence type="inferred from homology"/>
<evidence type="ECO:0000313" key="7">
    <source>
        <dbReference type="EMBL" id="ELT96918.1"/>
    </source>
</evidence>
<evidence type="ECO:0008006" key="10">
    <source>
        <dbReference type="Google" id="ProtNLM"/>
    </source>
</evidence>
<dbReference type="PANTHER" id="PTHR23320:SF165">
    <property type="entry name" value="MARVEL DOMAIN-CONTAINING PROTEIN"/>
    <property type="match status" value="1"/>
</dbReference>
<dbReference type="AlphaFoldDB" id="R7TSQ5"/>
<keyword evidence="4 6" id="KW-1133">Transmembrane helix</keyword>
<evidence type="ECO:0000256" key="3">
    <source>
        <dbReference type="ARBA" id="ARBA00022692"/>
    </source>
</evidence>
<evidence type="ECO:0000256" key="5">
    <source>
        <dbReference type="ARBA" id="ARBA00023136"/>
    </source>
</evidence>
<feature type="transmembrane region" description="Helical" evidence="6">
    <location>
        <begin position="29"/>
        <end position="49"/>
    </location>
</feature>
<dbReference type="HOGENOM" id="CLU_111282_0_0_1"/>
<feature type="transmembrane region" description="Helical" evidence="6">
    <location>
        <begin position="55"/>
        <end position="79"/>
    </location>
</feature>
<feature type="transmembrane region" description="Helical" evidence="6">
    <location>
        <begin position="86"/>
        <end position="116"/>
    </location>
</feature>
<accession>R7TSQ5</accession>
<gene>
    <name evidence="7" type="ORF">CAPTEDRAFT_224540</name>
</gene>
<dbReference type="EMBL" id="AMQN01000275">
    <property type="status" value="NOT_ANNOTATED_CDS"/>
    <property type="molecule type" value="Genomic_DNA"/>
</dbReference>
<protein>
    <recommendedName>
        <fullName evidence="10">MARVEL domain-containing protein</fullName>
    </recommendedName>
</protein>
<evidence type="ECO:0000313" key="8">
    <source>
        <dbReference type="EnsemblMetazoa" id="CapteP224540"/>
    </source>
</evidence>
<sequence>MAQAQTNATSYHTNGPNTLSDFASSHAKALGIVQIILGLLSMIFFIPGLVSLFGIYWIGYGIWCGLFYIIAGGLTIGAAKDKNKCLIIASLILCIVATLAAATEVGVGGFSVAWAVAEGEWYHRDDNGGVSLAGRMAINAVLAIIGLTAMVICIIASVLSCKVLWHAGQIQSDVHGELVALEDGRVVNAVVLGTPNQKSAETCLPPACEVKEKYGN</sequence>
<reference evidence="9" key="1">
    <citation type="submission" date="2012-12" db="EMBL/GenBank/DDBJ databases">
        <authorList>
            <person name="Hellsten U."/>
            <person name="Grimwood J."/>
            <person name="Chapman J.A."/>
            <person name="Shapiro H."/>
            <person name="Aerts A."/>
            <person name="Otillar R.P."/>
            <person name="Terry A.Y."/>
            <person name="Boore J.L."/>
            <person name="Simakov O."/>
            <person name="Marletaz F."/>
            <person name="Cho S.-J."/>
            <person name="Edsinger-Gonzales E."/>
            <person name="Havlak P."/>
            <person name="Kuo D.-H."/>
            <person name="Larsson T."/>
            <person name="Lv J."/>
            <person name="Arendt D."/>
            <person name="Savage R."/>
            <person name="Osoegawa K."/>
            <person name="de Jong P."/>
            <person name="Lindberg D.R."/>
            <person name="Seaver E.C."/>
            <person name="Weisblat D.A."/>
            <person name="Putnam N.H."/>
            <person name="Grigoriev I.V."/>
            <person name="Rokhsar D.S."/>
        </authorList>
    </citation>
    <scope>NUCLEOTIDE SEQUENCE</scope>
    <source>
        <strain evidence="9">I ESC-2004</strain>
    </source>
</reference>
<reference evidence="8" key="3">
    <citation type="submission" date="2015-06" db="UniProtKB">
        <authorList>
            <consortium name="EnsemblMetazoa"/>
        </authorList>
    </citation>
    <scope>IDENTIFICATION</scope>
</reference>
<evidence type="ECO:0000256" key="1">
    <source>
        <dbReference type="ARBA" id="ARBA00004141"/>
    </source>
</evidence>